<organism evidence="6 7">
    <name type="scientific">Polarella glacialis</name>
    <name type="common">Dinoflagellate</name>
    <dbReference type="NCBI Taxonomy" id="89957"/>
    <lineage>
        <taxon>Eukaryota</taxon>
        <taxon>Sar</taxon>
        <taxon>Alveolata</taxon>
        <taxon>Dinophyceae</taxon>
        <taxon>Suessiales</taxon>
        <taxon>Suessiaceae</taxon>
        <taxon>Polarella</taxon>
    </lineage>
</organism>
<evidence type="ECO:0000256" key="1">
    <source>
        <dbReference type="ARBA" id="ARBA00001947"/>
    </source>
</evidence>
<evidence type="ECO:0000259" key="5">
    <source>
        <dbReference type="PROSITE" id="PS52035"/>
    </source>
</evidence>
<dbReference type="SUPFAM" id="SSF53187">
    <property type="entry name" value="Zn-dependent exopeptidases"/>
    <property type="match status" value="1"/>
</dbReference>
<evidence type="ECO:0000256" key="4">
    <source>
        <dbReference type="SAM" id="MobiDB-lite"/>
    </source>
</evidence>
<dbReference type="Pfam" id="PF00246">
    <property type="entry name" value="Peptidase_M14"/>
    <property type="match status" value="1"/>
</dbReference>
<name>A0A813HPV0_POLGL</name>
<comment type="similarity">
    <text evidence="2 3">Belongs to the peptidase M14 family.</text>
</comment>
<dbReference type="Gene3D" id="3.40.630.10">
    <property type="entry name" value="Zn peptidases"/>
    <property type="match status" value="1"/>
</dbReference>
<dbReference type="InterPro" id="IPR040626">
    <property type="entry name" value="Pepdidase_M14_N"/>
</dbReference>
<dbReference type="Gene3D" id="2.60.40.3120">
    <property type="match status" value="1"/>
</dbReference>
<dbReference type="Pfam" id="PF18027">
    <property type="entry name" value="Pepdidase_M14_N"/>
    <property type="match status" value="1"/>
</dbReference>
<accession>A0A813HPV0</accession>
<feature type="compositionally biased region" description="Low complexity" evidence="4">
    <location>
        <begin position="1"/>
        <end position="28"/>
    </location>
</feature>
<dbReference type="PANTHER" id="PTHR12756:SF11">
    <property type="entry name" value="CYTOSOLIC CARBOXYPEPTIDASE 1"/>
    <property type="match status" value="1"/>
</dbReference>
<sequence>MTDGARTTSARTSRRSASPATASPGASGNDAEDSKESKDSKEHSTSKESKDPAKEGPRLLRTIFLRRSTEEQAARRGMLAELVRQASEPRDGKPWAGSNSAPTSPTAMGAAMRRPNPVTGNLADGPLRFSASFECGNLLSAKLVCTGGKGASSSTAPPPGAEVEYELHVDNDTQSTTGHTQWFYFSVRNGEYRGSVNFRIVNLRKKKSLYLQGLQPYVFSTRKKSRGWEHFVCQNVSYNTNSNLPRPPKEKSDGPSVKADHNTLSFSYRMEHKDDEIHFASFPPYTYGMMSNFLARLDEIDQAREHFTRSELCRSIGQLPVPLLIISQGLGLEETERSLGFEQDEVELQRSRQQQRRPAKPVIVITARQHPGEVVGSWACQGLLKFLLGPTPAARRLREDFVFHVVPMVNVDGVVHGNSRCTLAGVDPNRVWHDPNICCN</sequence>
<dbReference type="PROSITE" id="PS52035">
    <property type="entry name" value="PEPTIDASE_M14"/>
    <property type="match status" value="1"/>
</dbReference>
<evidence type="ECO:0000313" key="7">
    <source>
        <dbReference type="Proteomes" id="UP000654075"/>
    </source>
</evidence>
<dbReference type="OrthoDB" id="10253041at2759"/>
<dbReference type="Proteomes" id="UP000654075">
    <property type="component" value="Unassembled WGS sequence"/>
</dbReference>
<evidence type="ECO:0000313" key="6">
    <source>
        <dbReference type="EMBL" id="CAE8639473.1"/>
    </source>
</evidence>
<dbReference type="GO" id="GO:0004181">
    <property type="term" value="F:metallocarboxypeptidase activity"/>
    <property type="evidence" value="ECO:0007669"/>
    <property type="project" value="InterPro"/>
</dbReference>
<reference evidence="6" key="1">
    <citation type="submission" date="2021-02" db="EMBL/GenBank/DDBJ databases">
        <authorList>
            <person name="Dougan E. K."/>
            <person name="Rhodes N."/>
            <person name="Thang M."/>
            <person name="Chan C."/>
        </authorList>
    </citation>
    <scope>NUCLEOTIDE SEQUENCE</scope>
</reference>
<dbReference type="GO" id="GO:0008270">
    <property type="term" value="F:zinc ion binding"/>
    <property type="evidence" value="ECO:0007669"/>
    <property type="project" value="InterPro"/>
</dbReference>
<comment type="caution">
    <text evidence="6">The sequence shown here is derived from an EMBL/GenBank/DDBJ whole genome shotgun (WGS) entry which is preliminary data.</text>
</comment>
<keyword evidence="7" id="KW-1185">Reference proteome</keyword>
<feature type="region of interest" description="Disordered" evidence="4">
    <location>
        <begin position="85"/>
        <end position="118"/>
    </location>
</feature>
<dbReference type="PANTHER" id="PTHR12756">
    <property type="entry name" value="CYTOSOLIC CARBOXYPEPTIDASE"/>
    <property type="match status" value="1"/>
</dbReference>
<comment type="cofactor">
    <cofactor evidence="1">
        <name>Zn(2+)</name>
        <dbReference type="ChEBI" id="CHEBI:29105"/>
    </cofactor>
</comment>
<comment type="caution">
    <text evidence="3">Lacks conserved residue(s) required for the propagation of feature annotation.</text>
</comment>
<dbReference type="GO" id="GO:0006508">
    <property type="term" value="P:proteolysis"/>
    <property type="evidence" value="ECO:0007669"/>
    <property type="project" value="InterPro"/>
</dbReference>
<feature type="region of interest" description="Disordered" evidence="4">
    <location>
        <begin position="1"/>
        <end position="61"/>
    </location>
</feature>
<dbReference type="AlphaFoldDB" id="A0A813HPV0"/>
<gene>
    <name evidence="6" type="ORF">PGLA1383_LOCUS54504</name>
</gene>
<evidence type="ECO:0000256" key="3">
    <source>
        <dbReference type="PROSITE-ProRule" id="PRU01379"/>
    </source>
</evidence>
<evidence type="ECO:0000256" key="2">
    <source>
        <dbReference type="ARBA" id="ARBA00005988"/>
    </source>
</evidence>
<dbReference type="InterPro" id="IPR000834">
    <property type="entry name" value="Peptidase_M14"/>
</dbReference>
<protein>
    <recommendedName>
        <fullName evidence="5">Peptidase M14 domain-containing protein</fullName>
    </recommendedName>
</protein>
<feature type="compositionally biased region" description="Polar residues" evidence="4">
    <location>
        <begin position="97"/>
        <end position="106"/>
    </location>
</feature>
<feature type="domain" description="Peptidase M14" evidence="5">
    <location>
        <begin position="283"/>
        <end position="440"/>
    </location>
</feature>
<feature type="compositionally biased region" description="Basic and acidic residues" evidence="4">
    <location>
        <begin position="32"/>
        <end position="58"/>
    </location>
</feature>
<dbReference type="EMBL" id="CAJNNV010032258">
    <property type="protein sequence ID" value="CAE8639473.1"/>
    <property type="molecule type" value="Genomic_DNA"/>
</dbReference>
<dbReference type="InterPro" id="IPR050821">
    <property type="entry name" value="Cytosolic_carboxypeptidase"/>
</dbReference>
<proteinExistence type="inferred from homology"/>